<dbReference type="AlphaFoldDB" id="A0AAD7V4E3"/>
<gene>
    <name evidence="4" type="ORF">O0I10_005655</name>
</gene>
<comment type="caution">
    <text evidence="4">The sequence shown here is derived from an EMBL/GenBank/DDBJ whole genome shotgun (WGS) entry which is preliminary data.</text>
</comment>
<accession>A0AAD7V4E3</accession>
<sequence length="297" mass="32552">MASSSSTTITNEWTRLIRFEDHQGNIHYGQPILRENEMTLADVTSGNIKAHLIEGDVFGAHRVTSEVVTVKRILAPLLPSFYRGIGLNYHRHAQDTKAAIPKNPIVFIKPALTTAGPMDPIVIPTICQDGQVDYEAELAVVIGKACKDVSKEEALDYVAGYTVCNDVSARKWQTQLCGGQWCFGKGFDTFNPLGPMIVSSKLIKDPNNLKLGTKVNGQVLQDYNTSDMIFDVATLVSFLSQGTTLQPGEVIITGTPHGVGVSRNPQVWLQHNDVCEIYIEGIGSLVNPVVFEKKNKL</sequence>
<dbReference type="GO" id="GO:0006107">
    <property type="term" value="P:oxaloacetate metabolic process"/>
    <property type="evidence" value="ECO:0007669"/>
    <property type="project" value="UniProtKB-ARBA"/>
</dbReference>
<protein>
    <recommendedName>
        <fullName evidence="3">Fumarylacetoacetase-like C-terminal domain-containing protein</fullName>
    </recommendedName>
</protein>
<reference evidence="4 5" key="1">
    <citation type="submission" date="2023-03" db="EMBL/GenBank/DDBJ databases">
        <title>Genome sequence of Lichtheimia ornata CBS 291.66.</title>
        <authorList>
            <person name="Mohabir J.T."/>
            <person name="Shea T.P."/>
            <person name="Kurbessoian T."/>
            <person name="Berby B."/>
            <person name="Fontaine J."/>
            <person name="Livny J."/>
            <person name="Gnirke A."/>
            <person name="Stajich J.E."/>
            <person name="Cuomo C.A."/>
        </authorList>
    </citation>
    <scope>NUCLEOTIDE SEQUENCE [LARGE SCALE GENOMIC DNA]</scope>
    <source>
        <strain evidence="4">CBS 291.66</strain>
    </source>
</reference>
<dbReference type="PANTHER" id="PTHR11820:SF112">
    <property type="entry name" value="FUMARYLACETOACETATE HYDROLASE FAMILY PROTEIN (AFU_ORTHOLOGUE AFUA_1G02370)-RELATED"/>
    <property type="match status" value="1"/>
</dbReference>
<dbReference type="Proteomes" id="UP001234581">
    <property type="component" value="Unassembled WGS sequence"/>
</dbReference>
<evidence type="ECO:0000259" key="3">
    <source>
        <dbReference type="Pfam" id="PF01557"/>
    </source>
</evidence>
<evidence type="ECO:0000256" key="1">
    <source>
        <dbReference type="ARBA" id="ARBA00010211"/>
    </source>
</evidence>
<evidence type="ECO:0000256" key="2">
    <source>
        <dbReference type="ARBA" id="ARBA00022723"/>
    </source>
</evidence>
<evidence type="ECO:0000313" key="4">
    <source>
        <dbReference type="EMBL" id="KAJ8658615.1"/>
    </source>
</evidence>
<dbReference type="EMBL" id="JARTCD010000023">
    <property type="protein sequence ID" value="KAJ8658615.1"/>
    <property type="molecule type" value="Genomic_DNA"/>
</dbReference>
<keyword evidence="5" id="KW-1185">Reference proteome</keyword>
<dbReference type="GO" id="GO:0046872">
    <property type="term" value="F:metal ion binding"/>
    <property type="evidence" value="ECO:0007669"/>
    <property type="project" value="UniProtKB-KW"/>
</dbReference>
<dbReference type="Gene3D" id="3.90.850.10">
    <property type="entry name" value="Fumarylacetoacetase-like, C-terminal domain"/>
    <property type="match status" value="1"/>
</dbReference>
<organism evidence="4 5">
    <name type="scientific">Lichtheimia ornata</name>
    <dbReference type="NCBI Taxonomy" id="688661"/>
    <lineage>
        <taxon>Eukaryota</taxon>
        <taxon>Fungi</taxon>
        <taxon>Fungi incertae sedis</taxon>
        <taxon>Mucoromycota</taxon>
        <taxon>Mucoromycotina</taxon>
        <taxon>Mucoromycetes</taxon>
        <taxon>Mucorales</taxon>
        <taxon>Lichtheimiaceae</taxon>
        <taxon>Lichtheimia</taxon>
    </lineage>
</organism>
<proteinExistence type="inferred from homology"/>
<dbReference type="InterPro" id="IPR036663">
    <property type="entry name" value="Fumarylacetoacetase_C_sf"/>
</dbReference>
<dbReference type="GO" id="GO:0050163">
    <property type="term" value="F:oxaloacetate tautomerase activity"/>
    <property type="evidence" value="ECO:0007669"/>
    <property type="project" value="UniProtKB-ARBA"/>
</dbReference>
<dbReference type="PANTHER" id="PTHR11820">
    <property type="entry name" value="ACYLPYRUVASE"/>
    <property type="match status" value="1"/>
</dbReference>
<comment type="similarity">
    <text evidence="1">Belongs to the FAH family.</text>
</comment>
<dbReference type="GeneID" id="83213067"/>
<evidence type="ECO:0000313" key="5">
    <source>
        <dbReference type="Proteomes" id="UP001234581"/>
    </source>
</evidence>
<keyword evidence="2" id="KW-0479">Metal-binding</keyword>
<dbReference type="FunFam" id="3.90.850.10:FF:000002">
    <property type="entry name" value="2-hydroxyhepta-2,4-diene-1,7-dioate isomerase"/>
    <property type="match status" value="1"/>
</dbReference>
<dbReference type="SUPFAM" id="SSF56529">
    <property type="entry name" value="FAH"/>
    <property type="match status" value="1"/>
</dbReference>
<dbReference type="RefSeq" id="XP_058343528.1">
    <property type="nucleotide sequence ID" value="XM_058485693.1"/>
</dbReference>
<dbReference type="InterPro" id="IPR011234">
    <property type="entry name" value="Fumarylacetoacetase-like_C"/>
</dbReference>
<dbReference type="Pfam" id="PF01557">
    <property type="entry name" value="FAA_hydrolase"/>
    <property type="match status" value="1"/>
</dbReference>
<name>A0AAD7V4E3_9FUNG</name>
<feature type="domain" description="Fumarylacetoacetase-like C-terminal" evidence="3">
    <location>
        <begin position="84"/>
        <end position="290"/>
    </location>
</feature>